<evidence type="ECO:0000259" key="7">
    <source>
        <dbReference type="Pfam" id="PF07354"/>
    </source>
</evidence>
<comment type="similarity">
    <text evidence="3">Belongs to the zona pellucida-binding protein Sp38 family.</text>
</comment>
<dbReference type="GO" id="GO:0001669">
    <property type="term" value="C:acrosomal vesicle"/>
    <property type="evidence" value="ECO:0007669"/>
    <property type="project" value="UniProtKB-SubCell"/>
</dbReference>
<evidence type="ECO:0000259" key="8">
    <source>
        <dbReference type="Pfam" id="PF20626"/>
    </source>
</evidence>
<feature type="domain" description="Zona-pellucida-binding protein 1/2 C-terminal" evidence="8">
    <location>
        <begin position="263"/>
        <end position="311"/>
    </location>
</feature>
<dbReference type="Pfam" id="PF20626">
    <property type="entry name" value="EGF_Sp38_C"/>
    <property type="match status" value="1"/>
</dbReference>
<dbReference type="InterPro" id="IPR048806">
    <property type="entry name" value="ZPBP1/2_N"/>
</dbReference>
<keyword evidence="6" id="KW-0968">Cytoplasmic vesicle</keyword>
<evidence type="ECO:0000313" key="10">
    <source>
        <dbReference type="RefSeq" id="XP_020836991.1"/>
    </source>
</evidence>
<keyword evidence="5" id="KW-0325">Glycoprotein</keyword>
<organism evidence="9 10">
    <name type="scientific">Phascolarctos cinereus</name>
    <name type="common">Koala</name>
    <dbReference type="NCBI Taxonomy" id="38626"/>
    <lineage>
        <taxon>Eukaryota</taxon>
        <taxon>Metazoa</taxon>
        <taxon>Chordata</taxon>
        <taxon>Craniata</taxon>
        <taxon>Vertebrata</taxon>
        <taxon>Euteleostomi</taxon>
        <taxon>Mammalia</taxon>
        <taxon>Metatheria</taxon>
        <taxon>Diprotodontia</taxon>
        <taxon>Phascolarctidae</taxon>
        <taxon>Phascolarctos</taxon>
    </lineage>
</organism>
<reference evidence="10" key="1">
    <citation type="submission" date="2025-08" db="UniProtKB">
        <authorList>
            <consortium name="RefSeq"/>
        </authorList>
    </citation>
    <scope>IDENTIFICATION</scope>
    <source>
        <tissue evidence="10">Spleen</tissue>
    </source>
</reference>
<evidence type="ECO:0000256" key="3">
    <source>
        <dbReference type="ARBA" id="ARBA00007196"/>
    </source>
</evidence>
<dbReference type="CTD" id="11055"/>
<dbReference type="InterPro" id="IPR010857">
    <property type="entry name" value="Sp38-bd"/>
</dbReference>
<dbReference type="GO" id="GO:0002199">
    <property type="term" value="C:zona pellucida receptor complex"/>
    <property type="evidence" value="ECO:0007669"/>
    <property type="project" value="TreeGrafter"/>
</dbReference>
<sequence>MHCSPNDLLEEASNHHLIAFGKRFLFFNSSSQHFFSLTCWHCEIVPKDKHFCLPVICRITNQSGFVASNKTREENSVKVTTTGSLILYNFSEEMSGVYTCSLSYKHTAEEAQKIIQVKYVVYAFINPHFYYQFSARYHFVSCNSTYNISFEKKLLHILRTLLADLSCDVSSVKTECHLIKMQESGLQNELFFTFSVVPIENVTTRPDACTSSSCNPVERLDKAKDLIEKFFVQQARVLRKHFQILPEIYYIEGTLQTVWIRHCSPGYGMNALLHPNCPECCVICKPGTYNPHNGTQCLQCNSSMVYGAKKC</sequence>
<evidence type="ECO:0000256" key="1">
    <source>
        <dbReference type="ARBA" id="ARBA00004218"/>
    </source>
</evidence>
<evidence type="ECO:0000256" key="5">
    <source>
        <dbReference type="ARBA" id="ARBA00023180"/>
    </source>
</evidence>
<dbReference type="Pfam" id="PF07354">
    <property type="entry name" value="Sp38"/>
    <property type="match status" value="1"/>
</dbReference>
<dbReference type="PANTHER" id="PTHR15443:SF5">
    <property type="entry name" value="ZONA PELLUCIDA-BINDING PROTEIN 1"/>
    <property type="match status" value="1"/>
</dbReference>
<dbReference type="AlphaFoldDB" id="A0A6P5JX67"/>
<dbReference type="GO" id="GO:0001675">
    <property type="term" value="P:acrosome assembly"/>
    <property type="evidence" value="ECO:0007669"/>
    <property type="project" value="TreeGrafter"/>
</dbReference>
<gene>
    <name evidence="10" type="primary">ZPBP</name>
</gene>
<evidence type="ECO:0000256" key="4">
    <source>
        <dbReference type="ARBA" id="ARBA00022525"/>
    </source>
</evidence>
<keyword evidence="9" id="KW-1185">Reference proteome</keyword>
<evidence type="ECO:0000313" key="9">
    <source>
        <dbReference type="Proteomes" id="UP000515140"/>
    </source>
</evidence>
<feature type="domain" description="Zona-pellucida-binding protein 1/2 N-terminal" evidence="7">
    <location>
        <begin position="70"/>
        <end position="124"/>
    </location>
</feature>
<dbReference type="GO" id="GO:0007339">
    <property type="term" value="P:binding of sperm to zona pellucida"/>
    <property type="evidence" value="ECO:0007669"/>
    <property type="project" value="InterPro"/>
</dbReference>
<dbReference type="PANTHER" id="PTHR15443">
    <property type="entry name" value="ZONA PELLUCIDA BINDING PROTEIN SP38"/>
    <property type="match status" value="1"/>
</dbReference>
<protein>
    <submittedName>
        <fullName evidence="10">Zona pellucida-binding protein 1 isoform X2</fullName>
    </submittedName>
</protein>
<evidence type="ECO:0000256" key="2">
    <source>
        <dbReference type="ARBA" id="ARBA00004613"/>
    </source>
</evidence>
<dbReference type="RefSeq" id="XP_020836991.1">
    <property type="nucleotide sequence ID" value="XM_020981332.1"/>
</dbReference>
<name>A0A6P5JX67_PHACI</name>
<dbReference type="Gene3D" id="2.60.40.10">
    <property type="entry name" value="Immunoglobulins"/>
    <property type="match status" value="1"/>
</dbReference>
<comment type="subcellular location">
    <subcellularLocation>
        <location evidence="1">Cytoplasmic vesicle</location>
        <location evidence="1">Secretory vesicle</location>
        <location evidence="1">Acrosome</location>
    </subcellularLocation>
    <subcellularLocation>
        <location evidence="2">Secreted</location>
    </subcellularLocation>
</comment>
<dbReference type="GO" id="GO:0005576">
    <property type="term" value="C:extracellular region"/>
    <property type="evidence" value="ECO:0007669"/>
    <property type="project" value="UniProtKB-SubCell"/>
</dbReference>
<keyword evidence="4" id="KW-0964">Secreted</keyword>
<evidence type="ECO:0000256" key="6">
    <source>
        <dbReference type="ARBA" id="ARBA00023329"/>
    </source>
</evidence>
<dbReference type="GeneID" id="110205010"/>
<dbReference type="Proteomes" id="UP000515140">
    <property type="component" value="Unplaced"/>
</dbReference>
<dbReference type="InterPro" id="IPR013783">
    <property type="entry name" value="Ig-like_fold"/>
</dbReference>
<accession>A0A6P5JX67</accession>
<proteinExistence type="inferred from homology"/>
<dbReference type="InterPro" id="IPR048805">
    <property type="entry name" value="ZPBP1/2_C"/>
</dbReference>